<evidence type="ECO:0000313" key="6">
    <source>
        <dbReference type="EMBL" id="WOG83121.1"/>
    </source>
</evidence>
<dbReference type="EMBL" id="LNRQ01000001">
    <property type="protein sequence ID" value="KZN09567.1"/>
    <property type="molecule type" value="Genomic_DNA"/>
</dbReference>
<evidence type="ECO:0000313" key="5">
    <source>
        <dbReference type="EMBL" id="KZN09567.1"/>
    </source>
</evidence>
<dbReference type="AlphaFoldDB" id="A0A166H0A8"/>
<proteinExistence type="predicted"/>
<keyword evidence="1" id="KW-0646">Protease inhibitor</keyword>
<evidence type="ECO:0000256" key="2">
    <source>
        <dbReference type="ARBA" id="ARBA00022704"/>
    </source>
</evidence>
<evidence type="ECO:0000259" key="4">
    <source>
        <dbReference type="SMART" id="SM00043"/>
    </source>
</evidence>
<evidence type="ECO:0000313" key="7">
    <source>
        <dbReference type="Proteomes" id="UP000077755"/>
    </source>
</evidence>
<dbReference type="SUPFAM" id="SSF54403">
    <property type="entry name" value="Cystatin/monellin"/>
    <property type="match status" value="1"/>
</dbReference>
<keyword evidence="7" id="KW-1185">Reference proteome</keyword>
<sequence length="123" mass="13570">MAQKYYILILLLSLSSIPGHFSDSAVGRKGLAGGWQAIKNANDPIIQEIGKFAVAAFNLVHNKNLVFQGVIKGETQIVAGTNFRLTISVKDMDVSMNVSINYQATVFDQPWTHTRNLTSFKPM</sequence>
<dbReference type="CDD" id="cd00042">
    <property type="entry name" value="CY"/>
    <property type="match status" value="1"/>
</dbReference>
<keyword evidence="2" id="KW-0789">Thiol protease inhibitor</keyword>
<dbReference type="InterPro" id="IPR000010">
    <property type="entry name" value="Cystatin_dom"/>
</dbReference>
<dbReference type="InterPro" id="IPR018073">
    <property type="entry name" value="Prot_inh_cystat_CS"/>
</dbReference>
<dbReference type="Pfam" id="PF16845">
    <property type="entry name" value="SQAPI"/>
    <property type="match status" value="1"/>
</dbReference>
<feature type="signal peptide" evidence="3">
    <location>
        <begin position="1"/>
        <end position="22"/>
    </location>
</feature>
<reference evidence="5" key="1">
    <citation type="journal article" date="2016" name="Nat. Genet.">
        <title>A high-quality carrot genome assembly provides new insights into carotenoid accumulation and asterid genome evolution.</title>
        <authorList>
            <person name="Iorizzo M."/>
            <person name="Ellison S."/>
            <person name="Senalik D."/>
            <person name="Zeng P."/>
            <person name="Satapoomin P."/>
            <person name="Huang J."/>
            <person name="Bowman M."/>
            <person name="Iovene M."/>
            <person name="Sanseverino W."/>
            <person name="Cavagnaro P."/>
            <person name="Yildiz M."/>
            <person name="Macko-Podgorni A."/>
            <person name="Moranska E."/>
            <person name="Grzebelus E."/>
            <person name="Grzebelus D."/>
            <person name="Ashrafi H."/>
            <person name="Zheng Z."/>
            <person name="Cheng S."/>
            <person name="Spooner D."/>
            <person name="Van Deynze A."/>
            <person name="Simon P."/>
        </authorList>
    </citation>
    <scope>NUCLEOTIDE SEQUENCE [LARGE SCALE GENOMIC DNA]</scope>
    <source>
        <tissue evidence="5">Leaf</tissue>
    </source>
</reference>
<dbReference type="OMA" id="NYYEGVI"/>
<dbReference type="Proteomes" id="UP000077755">
    <property type="component" value="Chromosome 1"/>
</dbReference>
<dbReference type="Gene3D" id="3.10.450.10">
    <property type="match status" value="1"/>
</dbReference>
<organism evidence="5">
    <name type="scientific">Daucus carota subsp. sativus</name>
    <name type="common">Carrot</name>
    <dbReference type="NCBI Taxonomy" id="79200"/>
    <lineage>
        <taxon>Eukaryota</taxon>
        <taxon>Viridiplantae</taxon>
        <taxon>Streptophyta</taxon>
        <taxon>Embryophyta</taxon>
        <taxon>Tracheophyta</taxon>
        <taxon>Spermatophyta</taxon>
        <taxon>Magnoliopsida</taxon>
        <taxon>eudicotyledons</taxon>
        <taxon>Gunneridae</taxon>
        <taxon>Pentapetalae</taxon>
        <taxon>asterids</taxon>
        <taxon>campanulids</taxon>
        <taxon>Apiales</taxon>
        <taxon>Apiaceae</taxon>
        <taxon>Apioideae</taxon>
        <taxon>Scandiceae</taxon>
        <taxon>Daucinae</taxon>
        <taxon>Daucus</taxon>
        <taxon>Daucus sect. Daucus</taxon>
    </lineage>
</organism>
<dbReference type="SMART" id="SM00043">
    <property type="entry name" value="CY"/>
    <property type="match status" value="1"/>
</dbReference>
<dbReference type="PROSITE" id="PS00287">
    <property type="entry name" value="CYSTATIN"/>
    <property type="match status" value="1"/>
</dbReference>
<name>A0A166H0A8_DAUCS</name>
<evidence type="ECO:0000256" key="1">
    <source>
        <dbReference type="ARBA" id="ARBA00022690"/>
    </source>
</evidence>
<dbReference type="PANTHER" id="PTHR47364:SF2">
    <property type="entry name" value="CYSTEINE PROTEINASE INHIBITOR 5"/>
    <property type="match status" value="1"/>
</dbReference>
<keyword evidence="3" id="KW-0732">Signal</keyword>
<accession>A0A166H0A8</accession>
<dbReference type="Gramene" id="KZN09567">
    <property type="protein sequence ID" value="KZN09567"/>
    <property type="gene ID" value="DCAR_002223"/>
</dbReference>
<reference evidence="6" key="2">
    <citation type="submission" date="2022-03" db="EMBL/GenBank/DDBJ databases">
        <title>Draft title - Genomic analysis of global carrot germplasm unveils the trajectory of domestication and the origin of high carotenoid orange carrot.</title>
        <authorList>
            <person name="Iorizzo M."/>
            <person name="Ellison S."/>
            <person name="Senalik D."/>
            <person name="Macko-Podgorni A."/>
            <person name="Grzebelus D."/>
            <person name="Bostan H."/>
            <person name="Rolling W."/>
            <person name="Curaba J."/>
            <person name="Simon P."/>
        </authorList>
    </citation>
    <scope>NUCLEOTIDE SEQUENCE</scope>
    <source>
        <tissue evidence="6">Leaf</tissue>
    </source>
</reference>
<dbReference type="PANTHER" id="PTHR47364">
    <property type="entry name" value="CYSTEINE PROTEINASE INHIBITOR 5"/>
    <property type="match status" value="1"/>
</dbReference>
<feature type="domain" description="Cystatin" evidence="4">
    <location>
        <begin position="30"/>
        <end position="123"/>
    </location>
</feature>
<feature type="chain" id="PRO_5018759901" description="Cystatin domain-containing protein" evidence="3">
    <location>
        <begin position="23"/>
        <end position="123"/>
    </location>
</feature>
<dbReference type="InterPro" id="IPR046350">
    <property type="entry name" value="Cystatin_sf"/>
</dbReference>
<protein>
    <recommendedName>
        <fullName evidence="4">Cystatin domain-containing protein</fullName>
    </recommendedName>
</protein>
<dbReference type="GO" id="GO:0004869">
    <property type="term" value="F:cysteine-type endopeptidase inhibitor activity"/>
    <property type="evidence" value="ECO:0007669"/>
    <property type="project" value="UniProtKB-KW"/>
</dbReference>
<gene>
    <name evidence="5" type="ORF">DCAR_002223</name>
    <name evidence="6" type="ORF">DCAR_0102295</name>
</gene>
<dbReference type="EMBL" id="CP093343">
    <property type="protein sequence ID" value="WOG83121.1"/>
    <property type="molecule type" value="Genomic_DNA"/>
</dbReference>
<evidence type="ECO:0000256" key="3">
    <source>
        <dbReference type="SAM" id="SignalP"/>
    </source>
</evidence>